<dbReference type="Gramene" id="KFK43822">
    <property type="protein sequence ID" value="KFK43822"/>
    <property type="gene ID" value="AALP_AA1G178400"/>
</dbReference>
<gene>
    <name evidence="1" type="ordered locus">AALP_Aa1g178400</name>
</gene>
<evidence type="ECO:0000313" key="2">
    <source>
        <dbReference type="Proteomes" id="UP000029120"/>
    </source>
</evidence>
<accession>A0A087HNX0</accession>
<sequence>MSRLVRCLRRRLISNLSPWISYRNPRICVESIQSPSFLISRKLLSSGSYVSEMRKSAFEGNILRLFRSEIQSELDHSPPLQ</sequence>
<evidence type="ECO:0000313" key="1">
    <source>
        <dbReference type="EMBL" id="KFK43822.1"/>
    </source>
</evidence>
<feature type="non-terminal residue" evidence="1">
    <location>
        <position position="81"/>
    </location>
</feature>
<protein>
    <submittedName>
        <fullName evidence="1">Uncharacterized protein</fullName>
    </submittedName>
</protein>
<keyword evidence="2" id="KW-1185">Reference proteome</keyword>
<dbReference type="AlphaFoldDB" id="A0A087HNX0"/>
<name>A0A087HNX0_ARAAL</name>
<proteinExistence type="predicted"/>
<organism evidence="1 2">
    <name type="scientific">Arabis alpina</name>
    <name type="common">Alpine rock-cress</name>
    <dbReference type="NCBI Taxonomy" id="50452"/>
    <lineage>
        <taxon>Eukaryota</taxon>
        <taxon>Viridiplantae</taxon>
        <taxon>Streptophyta</taxon>
        <taxon>Embryophyta</taxon>
        <taxon>Tracheophyta</taxon>
        <taxon>Spermatophyta</taxon>
        <taxon>Magnoliopsida</taxon>
        <taxon>eudicotyledons</taxon>
        <taxon>Gunneridae</taxon>
        <taxon>Pentapetalae</taxon>
        <taxon>rosids</taxon>
        <taxon>malvids</taxon>
        <taxon>Brassicales</taxon>
        <taxon>Brassicaceae</taxon>
        <taxon>Arabideae</taxon>
        <taxon>Arabis</taxon>
    </lineage>
</organism>
<dbReference type="Proteomes" id="UP000029120">
    <property type="component" value="Chromosome 1"/>
</dbReference>
<reference evidence="2" key="1">
    <citation type="journal article" date="2015" name="Nat. Plants">
        <title>Genome expansion of Arabis alpina linked with retrotransposition and reduced symmetric DNA methylation.</title>
        <authorList>
            <person name="Willing E.M."/>
            <person name="Rawat V."/>
            <person name="Mandakova T."/>
            <person name="Maumus F."/>
            <person name="James G.V."/>
            <person name="Nordstroem K.J."/>
            <person name="Becker C."/>
            <person name="Warthmann N."/>
            <person name="Chica C."/>
            <person name="Szarzynska B."/>
            <person name="Zytnicki M."/>
            <person name="Albani M.C."/>
            <person name="Kiefer C."/>
            <person name="Bergonzi S."/>
            <person name="Castaings L."/>
            <person name="Mateos J.L."/>
            <person name="Berns M.C."/>
            <person name="Bujdoso N."/>
            <person name="Piofczyk T."/>
            <person name="de Lorenzo L."/>
            <person name="Barrero-Sicilia C."/>
            <person name="Mateos I."/>
            <person name="Piednoel M."/>
            <person name="Hagmann J."/>
            <person name="Chen-Min-Tao R."/>
            <person name="Iglesias-Fernandez R."/>
            <person name="Schuster S.C."/>
            <person name="Alonso-Blanco C."/>
            <person name="Roudier F."/>
            <person name="Carbonero P."/>
            <person name="Paz-Ares J."/>
            <person name="Davis S.J."/>
            <person name="Pecinka A."/>
            <person name="Quesneville H."/>
            <person name="Colot V."/>
            <person name="Lysak M.A."/>
            <person name="Weigel D."/>
            <person name="Coupland G."/>
            <person name="Schneeberger K."/>
        </authorList>
    </citation>
    <scope>NUCLEOTIDE SEQUENCE [LARGE SCALE GENOMIC DNA]</scope>
    <source>
        <strain evidence="2">cv. Pajares</strain>
    </source>
</reference>
<dbReference type="EMBL" id="CM002869">
    <property type="protein sequence ID" value="KFK43822.1"/>
    <property type="molecule type" value="Genomic_DNA"/>
</dbReference>